<evidence type="ECO:0008006" key="4">
    <source>
        <dbReference type="Google" id="ProtNLM"/>
    </source>
</evidence>
<dbReference type="PANTHER" id="PTHR37947:SF1">
    <property type="entry name" value="BLL2462 PROTEIN"/>
    <property type="match status" value="1"/>
</dbReference>
<dbReference type="EMBL" id="BMIC01000002">
    <property type="protein sequence ID" value="GFZ85190.1"/>
    <property type="molecule type" value="Genomic_DNA"/>
</dbReference>
<feature type="transmembrane region" description="Helical" evidence="1">
    <location>
        <begin position="36"/>
        <end position="54"/>
    </location>
</feature>
<protein>
    <recommendedName>
        <fullName evidence="4">VWA domain-containing protein</fullName>
    </recommendedName>
</protein>
<dbReference type="Proteomes" id="UP000598120">
    <property type="component" value="Unassembled WGS sequence"/>
</dbReference>
<evidence type="ECO:0000313" key="3">
    <source>
        <dbReference type="Proteomes" id="UP000598120"/>
    </source>
</evidence>
<feature type="transmembrane region" description="Helical" evidence="1">
    <location>
        <begin position="6"/>
        <end position="24"/>
    </location>
</feature>
<sequence length="678" mass="77346">MSSETLIYIIIAGIIALLLALFQYWYKSKIKSKLNVLLSFLRFVSVFSILLLLINPKFDKTTYYNEKPSLIVAVDNSESVSYLKQDEKTRQLLANLKSDVNLNNKFNLDIYTFGKKVESSDSLAFKEKQSNPDMLFERLSQVYKNTNSPTIFITDGNQTYGNDYEFVTNKFKQSVFPIILGDTIQYIDVKIQQLNVNKYAYLKNQFPVEIIATYSGNNSVNTQLKVTSGNNATVFSQNLNFSKQNTSQIISFTLPANRVGVSSYKAEIVPIENEKNIVNNAKNFAVEVIDQKTNVAIISDITHPDLGALKKSIESNEQRQASILKPNEYLLKSNDFQLVILYQPNNSFSLVFDEIEKLKLNKFTVLGTKTNWSSLNSFQSYYNQKITNQTEEFQPTLNSNYSTFIVDNIDFSEFPPLQSEFGETVFKVPIETILYKTINGTQLKESLLATFEDNTKREAVLLGEGIWRWRAQSYLNDKSFNNFDDFIGKLVQYLGSNQRKSRLNIAYESFYNGNDDIKVSAQYFNKNYEFDVTANINITLNNKDNNSSKTFPFVLKNSSYEVDLSGLEAGDYSFTVAVTNENISKSGELKILDYNVEQQFLNANVTKLQKLATNSSGTSYFIDDTNALINDLINDSRFVTIQKSSKNVVPLIDWKFLLAIIAFSLSAEWFIRKYNGLI</sequence>
<name>A0A8J2TUG9_9FLAO</name>
<reference evidence="2 3" key="1">
    <citation type="journal article" date="2014" name="Int. J. Syst. Evol. Microbiol.">
        <title>Complete genome sequence of Corynebacterium casei LMG S-19264T (=DSM 44701T), isolated from a smear-ripened cheese.</title>
        <authorList>
            <consortium name="US DOE Joint Genome Institute (JGI-PGF)"/>
            <person name="Walter F."/>
            <person name="Albersmeier A."/>
            <person name="Kalinowski J."/>
            <person name="Ruckert C."/>
        </authorList>
    </citation>
    <scope>NUCLEOTIDE SEQUENCE [LARGE SCALE GENOMIC DNA]</scope>
    <source>
        <strain evidence="2 3">CGMCC 1.15295</strain>
    </source>
</reference>
<organism evidence="2 3">
    <name type="scientific">Aquaticitalea lipolytica</name>
    <dbReference type="NCBI Taxonomy" id="1247562"/>
    <lineage>
        <taxon>Bacteria</taxon>
        <taxon>Pseudomonadati</taxon>
        <taxon>Bacteroidota</taxon>
        <taxon>Flavobacteriia</taxon>
        <taxon>Flavobacteriales</taxon>
        <taxon>Flavobacteriaceae</taxon>
        <taxon>Aquaticitalea</taxon>
    </lineage>
</organism>
<dbReference type="AlphaFoldDB" id="A0A8J2TUG9"/>
<dbReference type="PANTHER" id="PTHR37947">
    <property type="entry name" value="BLL2462 PROTEIN"/>
    <property type="match status" value="1"/>
</dbReference>
<evidence type="ECO:0000313" key="2">
    <source>
        <dbReference type="EMBL" id="GFZ85190.1"/>
    </source>
</evidence>
<evidence type="ECO:0000256" key="1">
    <source>
        <dbReference type="SAM" id="Phobius"/>
    </source>
</evidence>
<dbReference type="RefSeq" id="WP_188605770.1">
    <property type="nucleotide sequence ID" value="NZ_BMIC01000002.1"/>
</dbReference>
<keyword evidence="1" id="KW-0472">Membrane</keyword>
<gene>
    <name evidence="2" type="ORF">GCM10011531_15310</name>
</gene>
<keyword evidence="3" id="KW-1185">Reference proteome</keyword>
<keyword evidence="1" id="KW-0812">Transmembrane</keyword>
<proteinExistence type="predicted"/>
<comment type="caution">
    <text evidence="2">The sequence shown here is derived from an EMBL/GenBank/DDBJ whole genome shotgun (WGS) entry which is preliminary data.</text>
</comment>
<keyword evidence="1" id="KW-1133">Transmembrane helix</keyword>
<accession>A0A8J2TUG9</accession>